<dbReference type="CDD" id="cd07377">
    <property type="entry name" value="WHTH_GntR"/>
    <property type="match status" value="1"/>
</dbReference>
<dbReference type="InterPro" id="IPR008920">
    <property type="entry name" value="TF_FadR/GntR_C"/>
</dbReference>
<name>A0A318RDQ0_WILLI</name>
<keyword evidence="1" id="KW-0805">Transcription regulation</keyword>
<keyword evidence="2" id="KW-0238">DNA-binding</keyword>
<organism evidence="5 6">
    <name type="scientific">Williamsia limnetica</name>
    <dbReference type="NCBI Taxonomy" id="882452"/>
    <lineage>
        <taxon>Bacteria</taxon>
        <taxon>Bacillati</taxon>
        <taxon>Actinomycetota</taxon>
        <taxon>Actinomycetes</taxon>
        <taxon>Mycobacteriales</taxon>
        <taxon>Nocardiaceae</taxon>
        <taxon>Williamsia</taxon>
    </lineage>
</organism>
<dbReference type="GO" id="GO:0003677">
    <property type="term" value="F:DNA binding"/>
    <property type="evidence" value="ECO:0007669"/>
    <property type="project" value="UniProtKB-KW"/>
</dbReference>
<dbReference type="InterPro" id="IPR036388">
    <property type="entry name" value="WH-like_DNA-bd_sf"/>
</dbReference>
<dbReference type="SMART" id="SM00895">
    <property type="entry name" value="FCD"/>
    <property type="match status" value="1"/>
</dbReference>
<feature type="domain" description="HTH gntR-type" evidence="4">
    <location>
        <begin position="20"/>
        <end position="87"/>
    </location>
</feature>
<dbReference type="SUPFAM" id="SSF48008">
    <property type="entry name" value="GntR ligand-binding domain-like"/>
    <property type="match status" value="1"/>
</dbReference>
<dbReference type="Pfam" id="PF00392">
    <property type="entry name" value="GntR"/>
    <property type="match status" value="1"/>
</dbReference>
<evidence type="ECO:0000256" key="2">
    <source>
        <dbReference type="ARBA" id="ARBA00023125"/>
    </source>
</evidence>
<evidence type="ECO:0000256" key="3">
    <source>
        <dbReference type="ARBA" id="ARBA00023163"/>
    </source>
</evidence>
<dbReference type="SMART" id="SM00345">
    <property type="entry name" value="HTH_GNTR"/>
    <property type="match status" value="1"/>
</dbReference>
<dbReference type="Gene3D" id="1.10.10.10">
    <property type="entry name" value="Winged helix-like DNA-binding domain superfamily/Winged helix DNA-binding domain"/>
    <property type="match status" value="1"/>
</dbReference>
<dbReference type="InterPro" id="IPR011711">
    <property type="entry name" value="GntR_C"/>
</dbReference>
<evidence type="ECO:0000259" key="4">
    <source>
        <dbReference type="PROSITE" id="PS50949"/>
    </source>
</evidence>
<dbReference type="OrthoDB" id="9816161at2"/>
<dbReference type="Pfam" id="PF07729">
    <property type="entry name" value="FCD"/>
    <property type="match status" value="1"/>
</dbReference>
<keyword evidence="3" id="KW-0804">Transcription</keyword>
<accession>A0A318RDQ0</accession>
<dbReference type="PANTHER" id="PTHR43537:SF24">
    <property type="entry name" value="GLUCONATE OPERON TRANSCRIPTIONAL REPRESSOR"/>
    <property type="match status" value="1"/>
</dbReference>
<reference evidence="5 6" key="1">
    <citation type="submission" date="2018-06" db="EMBL/GenBank/DDBJ databases">
        <title>Genomic Encyclopedia of Type Strains, Phase IV (KMG-IV): sequencing the most valuable type-strain genomes for metagenomic binning, comparative biology and taxonomic classification.</title>
        <authorList>
            <person name="Goeker M."/>
        </authorList>
    </citation>
    <scope>NUCLEOTIDE SEQUENCE [LARGE SCALE GENOMIC DNA]</scope>
    <source>
        <strain evidence="5 6">DSM 45521</strain>
    </source>
</reference>
<dbReference type="RefSeq" id="WP_110472121.1">
    <property type="nucleotide sequence ID" value="NZ_QJSP01000018.1"/>
</dbReference>
<evidence type="ECO:0000313" key="5">
    <source>
        <dbReference type="EMBL" id="PYE13123.1"/>
    </source>
</evidence>
<keyword evidence="6" id="KW-1185">Reference proteome</keyword>
<dbReference type="PROSITE" id="PS50949">
    <property type="entry name" value="HTH_GNTR"/>
    <property type="match status" value="1"/>
</dbReference>
<gene>
    <name evidence="5" type="ORF">DFR67_11862</name>
</gene>
<dbReference type="SUPFAM" id="SSF46785">
    <property type="entry name" value="Winged helix' DNA-binding domain"/>
    <property type="match status" value="1"/>
</dbReference>
<evidence type="ECO:0000256" key="1">
    <source>
        <dbReference type="ARBA" id="ARBA00023015"/>
    </source>
</evidence>
<proteinExistence type="predicted"/>
<dbReference type="InterPro" id="IPR036390">
    <property type="entry name" value="WH_DNA-bd_sf"/>
</dbReference>
<sequence>MPPHHPHRPLVSYLNGERSGSAQASVLGELRRVILDGSAAPGSAIPVGEVAELFGVSAIPVREALKTLIGEGLVGHRTGGGYFVAQLTLTELREIYFVRGVLEQAALTRACELATVADLDRARAEHEALQEATISGDRRAYHVHSRRFHQALANPCGMHRLLNMFDSTWDITEPFQVMQGATGPTQLQLHSDHEKMIDAMARRDVAELIAVAQEHHRRLESVIIETAAQLNVAGEDPASADEL</sequence>
<comment type="caution">
    <text evidence="5">The sequence shown here is derived from an EMBL/GenBank/DDBJ whole genome shotgun (WGS) entry which is preliminary data.</text>
</comment>
<dbReference type="GO" id="GO:0003700">
    <property type="term" value="F:DNA-binding transcription factor activity"/>
    <property type="evidence" value="ECO:0007669"/>
    <property type="project" value="InterPro"/>
</dbReference>
<dbReference type="InterPro" id="IPR000524">
    <property type="entry name" value="Tscrpt_reg_HTH_GntR"/>
</dbReference>
<protein>
    <submittedName>
        <fullName evidence="5">GntR family transcriptional regulator</fullName>
    </submittedName>
</protein>
<dbReference type="PANTHER" id="PTHR43537">
    <property type="entry name" value="TRANSCRIPTIONAL REGULATOR, GNTR FAMILY"/>
    <property type="match status" value="1"/>
</dbReference>
<dbReference type="AlphaFoldDB" id="A0A318RDQ0"/>
<evidence type="ECO:0000313" key="6">
    <source>
        <dbReference type="Proteomes" id="UP000247591"/>
    </source>
</evidence>
<dbReference type="Proteomes" id="UP000247591">
    <property type="component" value="Unassembled WGS sequence"/>
</dbReference>
<dbReference type="EMBL" id="QJSP01000018">
    <property type="protein sequence ID" value="PYE13123.1"/>
    <property type="molecule type" value="Genomic_DNA"/>
</dbReference>
<dbReference type="Gene3D" id="1.20.120.530">
    <property type="entry name" value="GntR ligand-binding domain-like"/>
    <property type="match status" value="1"/>
</dbReference>